<dbReference type="Pfam" id="PF14528">
    <property type="entry name" value="LAGLIDADG_3"/>
    <property type="match status" value="1"/>
</dbReference>
<dbReference type="RefSeq" id="WP_016207474.1">
    <property type="nucleotide sequence ID" value="NZ_ASRV01000127.1"/>
</dbReference>
<dbReference type="PATRIC" id="fig|1202534.3.peg.2107"/>
<dbReference type="PROSITE" id="PS50819">
    <property type="entry name" value="INTEIN_ENDONUCLEASE"/>
    <property type="match status" value="1"/>
</dbReference>
<proteinExistence type="predicted"/>
<comment type="caution">
    <text evidence="2">The sequence shown here is derived from an EMBL/GenBank/DDBJ whole genome shotgun (WGS) entry which is preliminary data.</text>
</comment>
<gene>
    <name evidence="2" type="ORF">A500_10640</name>
</gene>
<dbReference type="GO" id="GO:0004519">
    <property type="term" value="F:endonuclease activity"/>
    <property type="evidence" value="ECO:0007669"/>
    <property type="project" value="InterPro"/>
</dbReference>
<dbReference type="InterPro" id="IPR004042">
    <property type="entry name" value="Intein_endonuc_central"/>
</dbReference>
<accession>R9C7T5</accession>
<sequence>MKRFELDMYKEQITNMYLKKQFPCKKIAKELGCSLCGVYDALKRWGIQTRNLSESHKQKQYDESFFDYIDNEEKAYWLGFVYADGYITTGNNLGITLSNKDIDHLYKFIKAINGNFQPKTYKGTGYSENLYSRVMLKSKRVVDGLIKNGVKYNKSLILEFPSNEQVPDNLIRHFIRGYFDGDGSIVLSKNSINMKVCGTKEFLYKMISTLNNNCTYEYKKVLYKRRNDDKNTYYISFGGRLKVLDALEFIYSNSTIYLDRKYERYQTLLQNFSRSL</sequence>
<evidence type="ECO:0000259" key="1">
    <source>
        <dbReference type="PROSITE" id="PS50819"/>
    </source>
</evidence>
<dbReference type="AlphaFoldDB" id="R9C7T5"/>
<feature type="domain" description="DOD-type homing endonuclease" evidence="1">
    <location>
        <begin position="77"/>
        <end position="210"/>
    </location>
</feature>
<dbReference type="Proteomes" id="UP000013988">
    <property type="component" value="Unassembled WGS sequence"/>
</dbReference>
<protein>
    <recommendedName>
        <fullName evidence="1">DOD-type homing endonuclease domain-containing protein</fullName>
    </recommendedName>
</protein>
<dbReference type="EMBL" id="ASRV01000127">
    <property type="protein sequence ID" value="EOR25328.1"/>
    <property type="molecule type" value="Genomic_DNA"/>
</dbReference>
<dbReference type="SUPFAM" id="SSF55608">
    <property type="entry name" value="Homing endonucleases"/>
    <property type="match status" value="1"/>
</dbReference>
<dbReference type="InterPro" id="IPR027434">
    <property type="entry name" value="Homing_endonucl"/>
</dbReference>
<name>R9C7T5_9CLOT</name>
<dbReference type="Gene3D" id="3.10.28.10">
    <property type="entry name" value="Homing endonucleases"/>
    <property type="match status" value="1"/>
</dbReference>
<reference evidence="2 3" key="1">
    <citation type="submission" date="2013-03" db="EMBL/GenBank/DDBJ databases">
        <title>Whole genome shotgun sequencing of Clostridium sartagoforme AAU1.</title>
        <authorList>
            <person name="Joshi C.G."/>
            <person name="Duggirala S.M."/>
            <person name="Nathani N.M."/>
            <person name="Bhatt V.D."/>
            <person name="Patel A.K."/>
            <person name="Pandya P.R."/>
            <person name="KaPatel J.A."/>
        </authorList>
    </citation>
    <scope>NUCLEOTIDE SEQUENCE [LARGE SCALE GENOMIC DNA]</scope>
    <source>
        <strain evidence="2 3">AAU1</strain>
    </source>
</reference>
<dbReference type="InterPro" id="IPR004860">
    <property type="entry name" value="LAGLIDADG_dom"/>
</dbReference>
<evidence type="ECO:0000313" key="3">
    <source>
        <dbReference type="Proteomes" id="UP000013988"/>
    </source>
</evidence>
<keyword evidence="3" id="KW-1185">Reference proteome</keyword>
<organism evidence="2 3">
    <name type="scientific">Clostridium sartagoforme AAU1</name>
    <dbReference type="NCBI Taxonomy" id="1202534"/>
    <lineage>
        <taxon>Bacteria</taxon>
        <taxon>Bacillati</taxon>
        <taxon>Bacillota</taxon>
        <taxon>Clostridia</taxon>
        <taxon>Eubacteriales</taxon>
        <taxon>Clostridiaceae</taxon>
        <taxon>Clostridium</taxon>
    </lineage>
</organism>
<evidence type="ECO:0000313" key="2">
    <source>
        <dbReference type="EMBL" id="EOR25328.1"/>
    </source>
</evidence>